<protein>
    <recommendedName>
        <fullName evidence="1">Pyridoxamine 5'-phosphate oxidase N-terminal domain-containing protein</fullName>
    </recommendedName>
</protein>
<accession>A0A0G1UG06</accession>
<dbReference type="Gene3D" id="2.30.110.10">
    <property type="entry name" value="Electron Transport, Fmn-binding Protein, Chain A"/>
    <property type="match status" value="1"/>
</dbReference>
<dbReference type="SUPFAM" id="SSF50475">
    <property type="entry name" value="FMN-binding split barrel"/>
    <property type="match status" value="1"/>
</dbReference>
<evidence type="ECO:0000313" key="2">
    <source>
        <dbReference type="EMBL" id="KKU56625.1"/>
    </source>
</evidence>
<dbReference type="InterPro" id="IPR012349">
    <property type="entry name" value="Split_barrel_FMN-bd"/>
</dbReference>
<dbReference type="Pfam" id="PF01243">
    <property type="entry name" value="PNPOx_N"/>
    <property type="match status" value="1"/>
</dbReference>
<sequence length="159" mass="17685">MSLSKDQIKTNITEFLKNHGILTLATVSGFQPWVATVYYAVDDRMNLIILTDPASRHGREMAKNSRVAFSIFDSGQPNAAAVKIGLQGTGIISPIKGVVANTKALLAWHRTNPGKEKDITIKDVIKTITDCRMYQITPKYLKHFNKALYSKEKYGTISL</sequence>
<evidence type="ECO:0000259" key="1">
    <source>
        <dbReference type="Pfam" id="PF01243"/>
    </source>
</evidence>
<name>A0A0G1UG06_9BACT</name>
<comment type="caution">
    <text evidence="2">The sequence shown here is derived from an EMBL/GenBank/DDBJ whole genome shotgun (WGS) entry which is preliminary data.</text>
</comment>
<feature type="domain" description="Pyridoxamine 5'-phosphate oxidase N-terminal" evidence="1">
    <location>
        <begin position="9"/>
        <end position="89"/>
    </location>
</feature>
<organism evidence="2 3">
    <name type="scientific">Candidatus Amesbacteria bacterium GW2011_GWA2_47_11</name>
    <dbReference type="NCBI Taxonomy" id="1618357"/>
    <lineage>
        <taxon>Bacteria</taxon>
        <taxon>Candidatus Amesiibacteriota</taxon>
    </lineage>
</organism>
<evidence type="ECO:0000313" key="3">
    <source>
        <dbReference type="Proteomes" id="UP000034607"/>
    </source>
</evidence>
<reference evidence="2 3" key="1">
    <citation type="journal article" date="2015" name="Nature">
        <title>rRNA introns, odd ribosomes, and small enigmatic genomes across a large radiation of phyla.</title>
        <authorList>
            <person name="Brown C.T."/>
            <person name="Hug L.A."/>
            <person name="Thomas B.C."/>
            <person name="Sharon I."/>
            <person name="Castelle C.J."/>
            <person name="Singh A."/>
            <person name="Wilkins M.J."/>
            <person name="Williams K.H."/>
            <person name="Banfield J.F."/>
        </authorList>
    </citation>
    <scope>NUCLEOTIDE SEQUENCE [LARGE SCALE GENOMIC DNA]</scope>
</reference>
<dbReference type="EMBL" id="LCNM01000005">
    <property type="protein sequence ID" value="KKU56625.1"/>
    <property type="molecule type" value="Genomic_DNA"/>
</dbReference>
<dbReference type="Proteomes" id="UP000034607">
    <property type="component" value="Unassembled WGS sequence"/>
</dbReference>
<dbReference type="InterPro" id="IPR011576">
    <property type="entry name" value="Pyridox_Oxase_N"/>
</dbReference>
<gene>
    <name evidence="2" type="ORF">UX78_C0005G0041</name>
</gene>
<dbReference type="AlphaFoldDB" id="A0A0G1UG06"/>
<proteinExistence type="predicted"/>